<sequence>MTIRIHLDQHREPQFADPRRAYIPDTERTTP</sequence>
<evidence type="ECO:0000313" key="2">
    <source>
        <dbReference type="EMBL" id="EGD54182.1"/>
    </source>
</evidence>
<protein>
    <submittedName>
        <fullName evidence="2">Uncharacterized protein</fullName>
    </submittedName>
</protein>
<comment type="caution">
    <text evidence="2">The sequence shown here is derived from an EMBL/GenBank/DDBJ whole genome shotgun (WGS) entry which is preliminary data.</text>
</comment>
<gene>
    <name evidence="2" type="ORF">SCNU_15709</name>
</gene>
<keyword evidence="3" id="KW-1185">Reference proteome</keyword>
<dbReference type="AlphaFoldDB" id="F1YMD3"/>
<evidence type="ECO:0000256" key="1">
    <source>
        <dbReference type="SAM" id="MobiDB-lite"/>
    </source>
</evidence>
<reference evidence="2 3" key="1">
    <citation type="journal article" date="2011" name="J. Bacteriol.">
        <title>Draft Genome Sequence of Gordonia neofelifaecis NRRL B-59395, a Cholesterol-Degrading Actinomycete.</title>
        <authorList>
            <person name="Ge F."/>
            <person name="Li W."/>
            <person name="Chen G."/>
            <person name="Liu Y."/>
            <person name="Zhang G."/>
            <person name="Yong B."/>
            <person name="Wang Q."/>
            <person name="Wang N."/>
            <person name="Huang Z."/>
            <person name="Li W."/>
            <person name="Wang J."/>
            <person name="Wu C."/>
            <person name="Xie Q."/>
            <person name="Liu G."/>
        </authorList>
    </citation>
    <scope>NUCLEOTIDE SEQUENCE [LARGE SCALE GENOMIC DNA]</scope>
    <source>
        <strain evidence="2 3">NRRL B-59395</strain>
    </source>
</reference>
<feature type="region of interest" description="Disordered" evidence="1">
    <location>
        <begin position="1"/>
        <end position="31"/>
    </location>
</feature>
<accession>F1YMD3</accession>
<dbReference type="Proteomes" id="UP000035065">
    <property type="component" value="Unassembled WGS sequence"/>
</dbReference>
<organism evidence="2 3">
    <name type="scientific">Gordonia neofelifaecis NRRL B-59395</name>
    <dbReference type="NCBI Taxonomy" id="644548"/>
    <lineage>
        <taxon>Bacteria</taxon>
        <taxon>Bacillati</taxon>
        <taxon>Actinomycetota</taxon>
        <taxon>Actinomycetes</taxon>
        <taxon>Mycobacteriales</taxon>
        <taxon>Gordoniaceae</taxon>
        <taxon>Gordonia</taxon>
    </lineage>
</organism>
<name>F1YMD3_9ACTN</name>
<dbReference type="EMBL" id="AEUD01000014">
    <property type="protein sequence ID" value="EGD54182.1"/>
    <property type="molecule type" value="Genomic_DNA"/>
</dbReference>
<proteinExistence type="predicted"/>
<evidence type="ECO:0000313" key="3">
    <source>
        <dbReference type="Proteomes" id="UP000035065"/>
    </source>
</evidence>